<organism evidence="4 5">
    <name type="scientific">Dipteronia sinensis</name>
    <dbReference type="NCBI Taxonomy" id="43782"/>
    <lineage>
        <taxon>Eukaryota</taxon>
        <taxon>Viridiplantae</taxon>
        <taxon>Streptophyta</taxon>
        <taxon>Embryophyta</taxon>
        <taxon>Tracheophyta</taxon>
        <taxon>Spermatophyta</taxon>
        <taxon>Magnoliopsida</taxon>
        <taxon>eudicotyledons</taxon>
        <taxon>Gunneridae</taxon>
        <taxon>Pentapetalae</taxon>
        <taxon>rosids</taxon>
        <taxon>malvids</taxon>
        <taxon>Sapindales</taxon>
        <taxon>Sapindaceae</taxon>
        <taxon>Hippocastanoideae</taxon>
        <taxon>Acereae</taxon>
        <taxon>Dipteronia</taxon>
    </lineage>
</organism>
<keyword evidence="1" id="KW-0347">Helicase</keyword>
<dbReference type="GO" id="GO:0005524">
    <property type="term" value="F:ATP binding"/>
    <property type="evidence" value="ECO:0007669"/>
    <property type="project" value="UniProtKB-KW"/>
</dbReference>
<comment type="similarity">
    <text evidence="1">Belongs to the helicase family.</text>
</comment>
<keyword evidence="1" id="KW-0227">DNA damage</keyword>
<keyword evidence="1" id="KW-0234">DNA repair</keyword>
<keyword evidence="1" id="KW-0547">Nucleotide-binding</keyword>
<dbReference type="GO" id="GO:0043139">
    <property type="term" value="F:5'-3' DNA helicase activity"/>
    <property type="evidence" value="ECO:0007669"/>
    <property type="project" value="UniProtKB-EC"/>
</dbReference>
<comment type="catalytic activity">
    <reaction evidence="1">
        <text>ATP + H2O = ADP + phosphate + H(+)</text>
        <dbReference type="Rhea" id="RHEA:13065"/>
        <dbReference type="ChEBI" id="CHEBI:15377"/>
        <dbReference type="ChEBI" id="CHEBI:15378"/>
        <dbReference type="ChEBI" id="CHEBI:30616"/>
        <dbReference type="ChEBI" id="CHEBI:43474"/>
        <dbReference type="ChEBI" id="CHEBI:456216"/>
        <dbReference type="EC" id="5.6.2.3"/>
    </reaction>
</comment>
<dbReference type="EC" id="5.6.2.3" evidence="1"/>
<keyword evidence="5" id="KW-1185">Reference proteome</keyword>
<reference evidence="4" key="1">
    <citation type="journal article" date="2023" name="Plant J.">
        <title>Genome sequences and population genomics provide insights into the demographic history, inbreeding, and mutation load of two 'living fossil' tree species of Dipteronia.</title>
        <authorList>
            <person name="Feng Y."/>
            <person name="Comes H.P."/>
            <person name="Chen J."/>
            <person name="Zhu S."/>
            <person name="Lu R."/>
            <person name="Zhang X."/>
            <person name="Li P."/>
            <person name="Qiu J."/>
            <person name="Olsen K.M."/>
            <person name="Qiu Y."/>
        </authorList>
    </citation>
    <scope>NUCLEOTIDE SEQUENCE</scope>
    <source>
        <strain evidence="4">NBL</strain>
    </source>
</reference>
<dbReference type="Pfam" id="PF05970">
    <property type="entry name" value="PIF1"/>
    <property type="match status" value="1"/>
</dbReference>
<evidence type="ECO:0000259" key="2">
    <source>
        <dbReference type="Pfam" id="PF05970"/>
    </source>
</evidence>
<keyword evidence="1" id="KW-0067">ATP-binding</keyword>
<dbReference type="InterPro" id="IPR049163">
    <property type="entry name" value="Pif1-like_2B_dom"/>
</dbReference>
<keyword evidence="1" id="KW-0233">DNA recombination</keyword>
<dbReference type="Pfam" id="PF21530">
    <property type="entry name" value="Pif1_2B_dom"/>
    <property type="match status" value="1"/>
</dbReference>
<dbReference type="GO" id="GO:0006281">
    <property type="term" value="P:DNA repair"/>
    <property type="evidence" value="ECO:0007669"/>
    <property type="project" value="UniProtKB-KW"/>
</dbReference>
<keyword evidence="1" id="KW-0378">Hydrolase</keyword>
<dbReference type="SUPFAM" id="SSF52540">
    <property type="entry name" value="P-loop containing nucleoside triphosphate hydrolases"/>
    <property type="match status" value="1"/>
</dbReference>
<proteinExistence type="inferred from homology"/>
<dbReference type="InterPro" id="IPR027417">
    <property type="entry name" value="P-loop_NTPase"/>
</dbReference>
<feature type="domain" description="DNA helicase Pif1-like DEAD-box helicase" evidence="2">
    <location>
        <begin position="1"/>
        <end position="95"/>
    </location>
</feature>
<dbReference type="Proteomes" id="UP001281410">
    <property type="component" value="Unassembled WGS sequence"/>
</dbReference>
<gene>
    <name evidence="4" type="ORF">Dsin_028463</name>
</gene>
<dbReference type="InterPro" id="IPR010285">
    <property type="entry name" value="DNA_helicase_pif1-like_DEAD"/>
</dbReference>
<comment type="cofactor">
    <cofactor evidence="1">
        <name>Mg(2+)</name>
        <dbReference type="ChEBI" id="CHEBI:18420"/>
    </cofactor>
</comment>
<comment type="caution">
    <text evidence="4">The sequence shown here is derived from an EMBL/GenBank/DDBJ whole genome shotgun (WGS) entry which is preliminary data.</text>
</comment>
<dbReference type="GO" id="GO:0006310">
    <property type="term" value="P:DNA recombination"/>
    <property type="evidence" value="ECO:0007669"/>
    <property type="project" value="UniProtKB-KW"/>
</dbReference>
<evidence type="ECO:0000313" key="4">
    <source>
        <dbReference type="EMBL" id="KAK3188902.1"/>
    </source>
</evidence>
<sequence>MRKRQTIEALDKMMHDINDSGLPFGGKVVVFGSDFRQVLLVVPKATKEETINASLVNSYLWPMLEKIRLNENMRARLDPLFCEYLLRIGDGTEKSNGDKKIKLSTIMIIPYENENTSIHALINVVFPSIYDYSNNLDFMINRAILTPTNDCVDEINALFIQQFPGDAIKYFNFDETLDKSKQSLQEDFLNILISNGLPPHELISKPCYPIMLLRNINPSE</sequence>
<protein>
    <recommendedName>
        <fullName evidence="1">ATP-dependent DNA helicase</fullName>
        <ecNumber evidence="1">5.6.2.3</ecNumber>
    </recommendedName>
</protein>
<evidence type="ECO:0000259" key="3">
    <source>
        <dbReference type="Pfam" id="PF21530"/>
    </source>
</evidence>
<evidence type="ECO:0000313" key="5">
    <source>
        <dbReference type="Proteomes" id="UP001281410"/>
    </source>
</evidence>
<dbReference type="PANTHER" id="PTHR10492:SF94">
    <property type="entry name" value="ATP-DEPENDENT DNA HELICASE"/>
    <property type="match status" value="1"/>
</dbReference>
<evidence type="ECO:0000256" key="1">
    <source>
        <dbReference type="RuleBase" id="RU363044"/>
    </source>
</evidence>
<dbReference type="GO" id="GO:0000723">
    <property type="term" value="P:telomere maintenance"/>
    <property type="evidence" value="ECO:0007669"/>
    <property type="project" value="InterPro"/>
</dbReference>
<dbReference type="AlphaFoldDB" id="A0AAD9ZRV5"/>
<accession>A0AAD9ZRV5</accession>
<name>A0AAD9ZRV5_9ROSI</name>
<feature type="domain" description="DNA helicase Pif1-like 2B" evidence="3">
    <location>
        <begin position="187"/>
        <end position="219"/>
    </location>
</feature>
<dbReference type="EMBL" id="JANJYJ010000009">
    <property type="protein sequence ID" value="KAK3188902.1"/>
    <property type="molecule type" value="Genomic_DNA"/>
</dbReference>
<dbReference type="GO" id="GO:0016787">
    <property type="term" value="F:hydrolase activity"/>
    <property type="evidence" value="ECO:0007669"/>
    <property type="project" value="UniProtKB-KW"/>
</dbReference>
<dbReference type="PANTHER" id="PTHR10492">
    <property type="match status" value="1"/>
</dbReference>